<proteinExistence type="predicted"/>
<feature type="signal peptide" evidence="1">
    <location>
        <begin position="1"/>
        <end position="25"/>
    </location>
</feature>
<evidence type="ECO:0000313" key="2">
    <source>
        <dbReference type="EMBL" id="RJL29958.1"/>
    </source>
</evidence>
<name>A0A3A4B782_9ACTN</name>
<dbReference type="AlphaFoldDB" id="A0A3A4B782"/>
<protein>
    <recommendedName>
        <fullName evidence="4">Amidase domain-containing protein</fullName>
    </recommendedName>
</protein>
<dbReference type="Proteomes" id="UP000265768">
    <property type="component" value="Unassembled WGS sequence"/>
</dbReference>
<keyword evidence="3" id="KW-1185">Reference proteome</keyword>
<dbReference type="OrthoDB" id="3514878at2"/>
<organism evidence="2 3">
    <name type="scientific">Bailinhaonella thermotolerans</name>
    <dbReference type="NCBI Taxonomy" id="1070861"/>
    <lineage>
        <taxon>Bacteria</taxon>
        <taxon>Bacillati</taxon>
        <taxon>Actinomycetota</taxon>
        <taxon>Actinomycetes</taxon>
        <taxon>Streptosporangiales</taxon>
        <taxon>Streptosporangiaceae</taxon>
        <taxon>Bailinhaonella</taxon>
    </lineage>
</organism>
<feature type="chain" id="PRO_5017422450" description="Amidase domain-containing protein" evidence="1">
    <location>
        <begin position="26"/>
        <end position="271"/>
    </location>
</feature>
<evidence type="ECO:0000313" key="3">
    <source>
        <dbReference type="Proteomes" id="UP000265768"/>
    </source>
</evidence>
<accession>A0A3A4B782</accession>
<gene>
    <name evidence="2" type="ORF">D5H75_23715</name>
</gene>
<dbReference type="EMBL" id="QZEY01000010">
    <property type="protein sequence ID" value="RJL29958.1"/>
    <property type="molecule type" value="Genomic_DNA"/>
</dbReference>
<evidence type="ECO:0008006" key="4">
    <source>
        <dbReference type="Google" id="ProtNLM"/>
    </source>
</evidence>
<sequence length="271" mass="29457">MFREALIAGLAAGAAATLLSAPAHAATYTYPDTHYVEADELVRNLNTLSWPGQATYNSYADGTPQVTWGTDGVPTSYRNRSRCASFVTQVLKHSYSWATTSYFQTSFGSASPFAGDYYDTIRTASVSDHFARIGSVSILRRGDIIAIKYAGGGDTGEATGHVMIVQDKHLYDRDGDPATTEWAVRVIDSTSNPHGAAKTAGPNSPYLSYPDTRSVPDFDVVDDNEEYDGAGRGWIFIQTVDNRPTGHWWGANESAFHPVSTRPMALGRILE</sequence>
<comment type="caution">
    <text evidence="2">The sequence shown here is derived from an EMBL/GenBank/DDBJ whole genome shotgun (WGS) entry which is preliminary data.</text>
</comment>
<reference evidence="2 3" key="1">
    <citation type="submission" date="2018-09" db="EMBL/GenBank/DDBJ databases">
        <title>YIM 75507 draft genome.</title>
        <authorList>
            <person name="Tang S."/>
            <person name="Feng Y."/>
        </authorList>
    </citation>
    <scope>NUCLEOTIDE SEQUENCE [LARGE SCALE GENOMIC DNA]</scope>
    <source>
        <strain evidence="2 3">YIM 75507</strain>
    </source>
</reference>
<dbReference type="RefSeq" id="WP_119928736.1">
    <property type="nucleotide sequence ID" value="NZ_QZEY01000010.1"/>
</dbReference>
<evidence type="ECO:0000256" key="1">
    <source>
        <dbReference type="SAM" id="SignalP"/>
    </source>
</evidence>
<keyword evidence="1" id="KW-0732">Signal</keyword>